<dbReference type="InterPro" id="IPR000182">
    <property type="entry name" value="GNAT_dom"/>
</dbReference>
<dbReference type="EMBL" id="JAACAK010000017">
    <property type="protein sequence ID" value="NIR73901.1"/>
    <property type="molecule type" value="Genomic_DNA"/>
</dbReference>
<dbReference type="GO" id="GO:0008080">
    <property type="term" value="F:N-acetyltransferase activity"/>
    <property type="evidence" value="ECO:0007669"/>
    <property type="project" value="InterPro"/>
</dbReference>
<dbReference type="Gene3D" id="3.40.630.30">
    <property type="match status" value="1"/>
</dbReference>
<keyword evidence="3" id="KW-0808">Transferase</keyword>
<evidence type="ECO:0000256" key="3">
    <source>
        <dbReference type="ARBA" id="ARBA00022679"/>
    </source>
</evidence>
<dbReference type="PANTHER" id="PTHR43420:SF44">
    <property type="entry name" value="ACETYLTRANSFERASE YPEA"/>
    <property type="match status" value="1"/>
</dbReference>
<dbReference type="AlphaFoldDB" id="A0AAE4Z9D7"/>
<protein>
    <submittedName>
        <fullName evidence="6">Ribosomal protein S18-alanine N-acetyltransferase</fullName>
    </submittedName>
</protein>
<accession>A0AAE4Z9D7</accession>
<sequence length="157" mass="18100">MSAAEPLVTPEIRRMDEADLDAVLRIERASFSTPWSRNSFLNLLRRSDTDLWVAEIDGAVVGHAVLWYVGFEGELGNLAVAPDWRRHGLGSYLLDWALEGTRRRDIDTVFLEVRVSNRAAQDLYERRGFRRVGVRRRYYREPVEDALVMGIDLDPRP</sequence>
<comment type="caution">
    <text evidence="6">The sequence shown here is derived from an EMBL/GenBank/DDBJ whole genome shotgun (WGS) entry which is preliminary data.</text>
</comment>
<dbReference type="Pfam" id="PF00583">
    <property type="entry name" value="Acetyltransf_1"/>
    <property type="match status" value="1"/>
</dbReference>
<keyword evidence="6" id="KW-0687">Ribonucleoprotein</keyword>
<reference evidence="6 7" key="1">
    <citation type="submission" date="2020-01" db="EMBL/GenBank/DDBJ databases">
        <title>Genomes assembled from Gulf of Kutch pelagic sediment metagenomes.</title>
        <authorList>
            <person name="Chandrashekar M."/>
            <person name="Mahajan M.S."/>
            <person name="Dave K.J."/>
            <person name="Vatsa P."/>
            <person name="Nathani N.M."/>
        </authorList>
    </citation>
    <scope>NUCLEOTIDE SEQUENCE [LARGE SCALE GENOMIC DNA]</scope>
    <source>
        <strain evidence="6">KS3-K002</strain>
    </source>
</reference>
<feature type="domain" description="N-acetyltransferase" evidence="5">
    <location>
        <begin position="10"/>
        <end position="154"/>
    </location>
</feature>
<dbReference type="InterPro" id="IPR006464">
    <property type="entry name" value="AcTrfase_RimI/Ard1"/>
</dbReference>
<evidence type="ECO:0000313" key="6">
    <source>
        <dbReference type="EMBL" id="NIR73901.1"/>
    </source>
</evidence>
<name>A0AAE4Z9D7_9BACT</name>
<dbReference type="PROSITE" id="PS51186">
    <property type="entry name" value="GNAT"/>
    <property type="match status" value="1"/>
</dbReference>
<evidence type="ECO:0000256" key="2">
    <source>
        <dbReference type="ARBA" id="ARBA00022490"/>
    </source>
</evidence>
<dbReference type="SUPFAM" id="SSF55729">
    <property type="entry name" value="Acyl-CoA N-acyltransferases (Nat)"/>
    <property type="match status" value="1"/>
</dbReference>
<dbReference type="InterPro" id="IPR050680">
    <property type="entry name" value="YpeA/RimI_acetyltransf"/>
</dbReference>
<dbReference type="CDD" id="cd04301">
    <property type="entry name" value="NAT_SF"/>
    <property type="match status" value="1"/>
</dbReference>
<dbReference type="NCBIfam" id="TIGR01575">
    <property type="entry name" value="rimI"/>
    <property type="match status" value="1"/>
</dbReference>
<evidence type="ECO:0000256" key="4">
    <source>
        <dbReference type="ARBA" id="ARBA00023315"/>
    </source>
</evidence>
<comment type="similarity">
    <text evidence="1">Belongs to the acetyltransferase family. RimI subfamily.</text>
</comment>
<evidence type="ECO:0000313" key="7">
    <source>
        <dbReference type="Proteomes" id="UP000702544"/>
    </source>
</evidence>
<evidence type="ECO:0000259" key="5">
    <source>
        <dbReference type="PROSITE" id="PS51186"/>
    </source>
</evidence>
<dbReference type="PANTHER" id="PTHR43420">
    <property type="entry name" value="ACETYLTRANSFERASE"/>
    <property type="match status" value="1"/>
</dbReference>
<organism evidence="6 7">
    <name type="scientific">Candidatus Kutchimonas denitrificans</name>
    <dbReference type="NCBI Taxonomy" id="3056748"/>
    <lineage>
        <taxon>Bacteria</taxon>
        <taxon>Pseudomonadati</taxon>
        <taxon>Gemmatimonadota</taxon>
        <taxon>Gemmatimonadia</taxon>
        <taxon>Candidatus Palauibacterales</taxon>
        <taxon>Candidatus Palauibacteraceae</taxon>
        <taxon>Candidatus Kutchimonas</taxon>
    </lineage>
</organism>
<gene>
    <name evidence="6" type="primary">rimI</name>
    <name evidence="6" type="ORF">GWO12_02115</name>
</gene>
<dbReference type="InterPro" id="IPR016181">
    <property type="entry name" value="Acyl_CoA_acyltransferase"/>
</dbReference>
<evidence type="ECO:0000256" key="1">
    <source>
        <dbReference type="ARBA" id="ARBA00005395"/>
    </source>
</evidence>
<dbReference type="Proteomes" id="UP000702544">
    <property type="component" value="Unassembled WGS sequence"/>
</dbReference>
<dbReference type="GO" id="GO:0005840">
    <property type="term" value="C:ribosome"/>
    <property type="evidence" value="ECO:0007669"/>
    <property type="project" value="UniProtKB-KW"/>
</dbReference>
<proteinExistence type="inferred from homology"/>
<keyword evidence="6" id="KW-0689">Ribosomal protein</keyword>
<keyword evidence="4" id="KW-0012">Acyltransferase</keyword>
<keyword evidence="2" id="KW-0963">Cytoplasm</keyword>